<sequence>MSAKDLVAQELHAVVGMMMDAIGSREAEAFAVAKTYQEKTMGCVEVIESRQVREREIACLRAEEDASLFHKLIEDARTMIKVKRQTREGILQDLENTVTKRKALVDRSTSQLDNLGQSDTDAGQAP</sequence>
<evidence type="ECO:0000313" key="2">
    <source>
        <dbReference type="Proteomes" id="UP000829364"/>
    </source>
</evidence>
<protein>
    <submittedName>
        <fullName evidence="1">Uncharacterized protein</fullName>
    </submittedName>
</protein>
<dbReference type="KEGG" id="ptkz:JDV02_003320"/>
<proteinExistence type="predicted"/>
<dbReference type="RefSeq" id="XP_047840419.1">
    <property type="nucleotide sequence ID" value="XM_047984445.1"/>
</dbReference>
<reference evidence="1" key="1">
    <citation type="submission" date="2021-11" db="EMBL/GenBank/DDBJ databases">
        <title>Purpureocillium_takamizusanense_genome.</title>
        <authorList>
            <person name="Nguyen N.-H."/>
        </authorList>
    </citation>
    <scope>NUCLEOTIDE SEQUENCE</scope>
    <source>
        <strain evidence="1">PT3</strain>
    </source>
</reference>
<dbReference type="EMBL" id="CP086355">
    <property type="protein sequence ID" value="UNI16938.1"/>
    <property type="molecule type" value="Genomic_DNA"/>
</dbReference>
<accession>A0A9Q8V8Q8</accession>
<keyword evidence="2" id="KW-1185">Reference proteome</keyword>
<evidence type="ECO:0000313" key="1">
    <source>
        <dbReference type="EMBL" id="UNI16938.1"/>
    </source>
</evidence>
<organism evidence="1 2">
    <name type="scientific">Purpureocillium takamizusanense</name>
    <dbReference type="NCBI Taxonomy" id="2060973"/>
    <lineage>
        <taxon>Eukaryota</taxon>
        <taxon>Fungi</taxon>
        <taxon>Dikarya</taxon>
        <taxon>Ascomycota</taxon>
        <taxon>Pezizomycotina</taxon>
        <taxon>Sordariomycetes</taxon>
        <taxon>Hypocreomycetidae</taxon>
        <taxon>Hypocreales</taxon>
        <taxon>Ophiocordycipitaceae</taxon>
        <taxon>Purpureocillium</taxon>
    </lineage>
</organism>
<dbReference type="Proteomes" id="UP000829364">
    <property type="component" value="Chromosome 2"/>
</dbReference>
<dbReference type="GeneID" id="72065280"/>
<dbReference type="OrthoDB" id="4953021at2759"/>
<dbReference type="AlphaFoldDB" id="A0A9Q8V8Q8"/>
<name>A0A9Q8V8Q8_9HYPO</name>
<gene>
    <name evidence="1" type="ORF">JDV02_003320</name>
</gene>